<dbReference type="EMBL" id="JAUUDS010000001">
    <property type="protein sequence ID" value="MDP1026403.1"/>
    <property type="molecule type" value="Genomic_DNA"/>
</dbReference>
<organism evidence="2 3">
    <name type="scientific">Sphingomonas aurea</name>
    <dbReference type="NCBI Taxonomy" id="3063994"/>
    <lineage>
        <taxon>Bacteria</taxon>
        <taxon>Pseudomonadati</taxon>
        <taxon>Pseudomonadota</taxon>
        <taxon>Alphaproteobacteria</taxon>
        <taxon>Sphingomonadales</taxon>
        <taxon>Sphingomonadaceae</taxon>
        <taxon>Sphingomonas</taxon>
    </lineage>
</organism>
<proteinExistence type="predicted"/>
<evidence type="ECO:0000313" key="3">
    <source>
        <dbReference type="Proteomes" id="UP001230685"/>
    </source>
</evidence>
<protein>
    <recommendedName>
        <fullName evidence="4">Holin</fullName>
    </recommendedName>
</protein>
<name>A0ABT9EHG3_9SPHN</name>
<keyword evidence="1" id="KW-0472">Membrane</keyword>
<gene>
    <name evidence="2" type="ORF">Q5H91_04195</name>
</gene>
<comment type="caution">
    <text evidence="2">The sequence shown here is derived from an EMBL/GenBank/DDBJ whole genome shotgun (WGS) entry which is preliminary data.</text>
</comment>
<evidence type="ECO:0000313" key="2">
    <source>
        <dbReference type="EMBL" id="MDP1026403.1"/>
    </source>
</evidence>
<evidence type="ECO:0000256" key="1">
    <source>
        <dbReference type="SAM" id="Phobius"/>
    </source>
</evidence>
<keyword evidence="3" id="KW-1185">Reference proteome</keyword>
<feature type="transmembrane region" description="Helical" evidence="1">
    <location>
        <begin position="58"/>
        <end position="77"/>
    </location>
</feature>
<keyword evidence="1" id="KW-0812">Transmembrane</keyword>
<feature type="transmembrane region" description="Helical" evidence="1">
    <location>
        <begin position="83"/>
        <end position="104"/>
    </location>
</feature>
<keyword evidence="1" id="KW-1133">Transmembrane helix</keyword>
<evidence type="ECO:0008006" key="4">
    <source>
        <dbReference type="Google" id="ProtNLM"/>
    </source>
</evidence>
<sequence length="133" mass="13405">MNHPAAAGAAAVLPLAGAPVTWDFLGYSYHPGPVLVAVLAVAITRAIVFLQTTGRRQVILDVLVSMLCALLAALWTQAHDLDLLTAGISGMGIAAIGISIIGIAKSQMTSAIRAAAQAALKAMSSGSPPPPAP</sequence>
<reference evidence="2 3" key="1">
    <citation type="submission" date="2023-07" db="EMBL/GenBank/DDBJ databases">
        <authorList>
            <person name="Kim M.K."/>
        </authorList>
    </citation>
    <scope>NUCLEOTIDE SEQUENCE [LARGE SCALE GENOMIC DNA]</scope>
    <source>
        <strain evidence="2 3">KR1UV-12</strain>
    </source>
</reference>
<feature type="transmembrane region" description="Helical" evidence="1">
    <location>
        <begin position="33"/>
        <end position="51"/>
    </location>
</feature>
<dbReference type="RefSeq" id="WP_305171961.1">
    <property type="nucleotide sequence ID" value="NZ_JAUUDS010000001.1"/>
</dbReference>
<dbReference type="Proteomes" id="UP001230685">
    <property type="component" value="Unassembled WGS sequence"/>
</dbReference>
<accession>A0ABT9EHG3</accession>